<evidence type="ECO:0000259" key="2">
    <source>
        <dbReference type="PROSITE" id="PS51767"/>
    </source>
</evidence>
<keyword evidence="3" id="KW-0378">Hydrolase</keyword>
<dbReference type="InterPro" id="IPR001461">
    <property type="entry name" value="Aspartic_peptidase_A1"/>
</dbReference>
<dbReference type="PANTHER" id="PTHR47966">
    <property type="entry name" value="BETA-SITE APP-CLEAVING ENZYME, ISOFORM A-RELATED"/>
    <property type="match status" value="1"/>
</dbReference>
<dbReference type="Proteomes" id="UP000294933">
    <property type="component" value="Unassembled WGS sequence"/>
</dbReference>
<protein>
    <submittedName>
        <fullName evidence="3">Acid protease</fullName>
    </submittedName>
</protein>
<gene>
    <name evidence="3" type="ORF">BD410DRAFT_842804</name>
</gene>
<dbReference type="OrthoDB" id="660550at2759"/>
<dbReference type="AlphaFoldDB" id="A0A4Y7PVC8"/>
<organism evidence="3 4">
    <name type="scientific">Rickenella mellea</name>
    <dbReference type="NCBI Taxonomy" id="50990"/>
    <lineage>
        <taxon>Eukaryota</taxon>
        <taxon>Fungi</taxon>
        <taxon>Dikarya</taxon>
        <taxon>Basidiomycota</taxon>
        <taxon>Agaricomycotina</taxon>
        <taxon>Agaricomycetes</taxon>
        <taxon>Hymenochaetales</taxon>
        <taxon>Rickenellaceae</taxon>
        <taxon>Rickenella</taxon>
    </lineage>
</organism>
<dbReference type="PROSITE" id="PS51767">
    <property type="entry name" value="PEPTIDASE_A1"/>
    <property type="match status" value="1"/>
</dbReference>
<proteinExistence type="inferred from homology"/>
<dbReference type="GO" id="GO:0004190">
    <property type="term" value="F:aspartic-type endopeptidase activity"/>
    <property type="evidence" value="ECO:0007669"/>
    <property type="project" value="InterPro"/>
</dbReference>
<feature type="domain" description="Peptidase A1" evidence="2">
    <location>
        <begin position="69"/>
        <end position="426"/>
    </location>
</feature>
<dbReference type="Gene3D" id="2.40.70.10">
    <property type="entry name" value="Acid Proteases"/>
    <property type="match status" value="2"/>
</dbReference>
<dbReference type="Pfam" id="PF00026">
    <property type="entry name" value="Asp"/>
    <property type="match status" value="1"/>
</dbReference>
<dbReference type="InterPro" id="IPR021109">
    <property type="entry name" value="Peptidase_aspartic_dom_sf"/>
</dbReference>
<dbReference type="CDD" id="cd05471">
    <property type="entry name" value="pepsin_like"/>
    <property type="match status" value="1"/>
</dbReference>
<dbReference type="InterPro" id="IPR033121">
    <property type="entry name" value="PEPTIDASE_A1"/>
</dbReference>
<keyword evidence="4" id="KW-1185">Reference proteome</keyword>
<dbReference type="InterPro" id="IPR034164">
    <property type="entry name" value="Pepsin-like_dom"/>
</dbReference>
<dbReference type="SUPFAM" id="SSF50630">
    <property type="entry name" value="Acid proteases"/>
    <property type="match status" value="1"/>
</dbReference>
<evidence type="ECO:0000313" key="4">
    <source>
        <dbReference type="Proteomes" id="UP000294933"/>
    </source>
</evidence>
<dbReference type="STRING" id="50990.A0A4Y7PVC8"/>
<dbReference type="VEuPathDB" id="FungiDB:BD410DRAFT_842804"/>
<sequence>MASNPSCHHEPVLAGHLQHVSPDADDQRALYLTQLAMRVDPTYNKNGDHINIALIPITQKQALPLIRVRTDDHDDPNSRYPFSLALDTGSGMTWLKVDTHEHIENWRNNNSTTFHGADVTLTYGGGSTVSARLCDDHISIGPTKGVKTPNTPQVIGHALHEKITKMEKNDELEGILGIGPRKLTAHLTGKGEIPTVIDNYFQANPQIKDKIMGLYFTPLEADKGFLSLGDTANAKAVLKGEIHWVPRTKHSPAKTYYGFDMKISYGDHSESEYFCDPPIGPHATGAQPTPLVLHGVTDSGTTNIMLKPNILEQYLKHIDHTKHSNAMYSVTEEAFRKMKSLWFHLLDGEHEVAKLEFVPNAQVMSEGRAEIIPEALKIPGHKYLVFKALTHLPGVDFILGYHFLQRYYTAINFAGDNPETHTQGFALTEYTKAEKF</sequence>
<accession>A0A4Y7PVC8</accession>
<dbReference type="GO" id="GO:0006508">
    <property type="term" value="P:proteolysis"/>
    <property type="evidence" value="ECO:0007669"/>
    <property type="project" value="UniProtKB-KW"/>
</dbReference>
<evidence type="ECO:0000313" key="3">
    <source>
        <dbReference type="EMBL" id="TDL18480.1"/>
    </source>
</evidence>
<dbReference type="PANTHER" id="PTHR47966:SF74">
    <property type="entry name" value="AGR407CP"/>
    <property type="match status" value="1"/>
</dbReference>
<reference evidence="3 4" key="1">
    <citation type="submission" date="2018-06" db="EMBL/GenBank/DDBJ databases">
        <title>A transcriptomic atlas of mushroom development highlights an independent origin of complex multicellularity.</title>
        <authorList>
            <consortium name="DOE Joint Genome Institute"/>
            <person name="Krizsan K."/>
            <person name="Almasi E."/>
            <person name="Merenyi Z."/>
            <person name="Sahu N."/>
            <person name="Viragh M."/>
            <person name="Koszo T."/>
            <person name="Mondo S."/>
            <person name="Kiss B."/>
            <person name="Balint B."/>
            <person name="Kues U."/>
            <person name="Barry K."/>
            <person name="Hegedus J.C."/>
            <person name="Henrissat B."/>
            <person name="Johnson J."/>
            <person name="Lipzen A."/>
            <person name="Ohm R."/>
            <person name="Nagy I."/>
            <person name="Pangilinan J."/>
            <person name="Yan J."/>
            <person name="Xiong Y."/>
            <person name="Grigoriev I.V."/>
            <person name="Hibbett D.S."/>
            <person name="Nagy L.G."/>
        </authorList>
    </citation>
    <scope>NUCLEOTIDE SEQUENCE [LARGE SCALE GENOMIC DNA]</scope>
    <source>
        <strain evidence="3 4">SZMC22713</strain>
    </source>
</reference>
<comment type="similarity">
    <text evidence="1">Belongs to the peptidase A1 family.</text>
</comment>
<keyword evidence="3" id="KW-0645">Protease</keyword>
<evidence type="ECO:0000256" key="1">
    <source>
        <dbReference type="ARBA" id="ARBA00007447"/>
    </source>
</evidence>
<name>A0A4Y7PVC8_9AGAM</name>
<dbReference type="EMBL" id="ML170207">
    <property type="protein sequence ID" value="TDL18480.1"/>
    <property type="molecule type" value="Genomic_DNA"/>
</dbReference>